<name>A0ACC3TEB2_9ASCO</name>
<dbReference type="Proteomes" id="UP001489719">
    <property type="component" value="Unassembled WGS sequence"/>
</dbReference>
<protein>
    <submittedName>
        <fullName evidence="1">RmlC-like cupin domain-containing protein</fullName>
    </submittedName>
</protein>
<gene>
    <name evidence="1" type="ORF">V1517DRAFT_355114</name>
</gene>
<dbReference type="EMBL" id="MU970182">
    <property type="protein sequence ID" value="KAK9319504.1"/>
    <property type="molecule type" value="Genomic_DNA"/>
</dbReference>
<evidence type="ECO:0000313" key="2">
    <source>
        <dbReference type="Proteomes" id="UP001489719"/>
    </source>
</evidence>
<accession>A0ACC3TEB2</accession>
<keyword evidence="2" id="KW-1185">Reference proteome</keyword>
<evidence type="ECO:0000313" key="1">
    <source>
        <dbReference type="EMBL" id="KAK9319504.1"/>
    </source>
</evidence>
<proteinExistence type="predicted"/>
<comment type="caution">
    <text evidence="1">The sequence shown here is derived from an EMBL/GenBank/DDBJ whole genome shotgun (WGS) entry which is preliminary data.</text>
</comment>
<sequence>MGTHPYVTLHDILDKDPSLVGNAVATKFDSGSANLPLLFKEIKGFLETVPEFRSVVPEQAAKAFIDGVIDEPQTEQEEAVNKLYLQKLFQGVMTAPDATIKDAAAKLVARVQNESGSFPGCYGDDALADLLLRLNVQFPLDIGPFTGEAIYLKAKDPHAYISGDIIECMAASDNVVRVGFTPKFKDVKNLVEMLTYECAPVEGQKMKPASFARSTGDGLVYLNDPPIQNSRAKRKTIQGLGGASVVVVTEGKGTIGIKGGKTMAAEPGFVFFVGAGTDIEYVGIENKLVTCAAFCEV</sequence>
<reference evidence="2" key="1">
    <citation type="journal article" date="2024" name="Front. Bioeng. Biotechnol.">
        <title>Genome-scale model development and genomic sequencing of the oleaginous clade Lipomyces.</title>
        <authorList>
            <person name="Czajka J.J."/>
            <person name="Han Y."/>
            <person name="Kim J."/>
            <person name="Mondo S.J."/>
            <person name="Hofstad B.A."/>
            <person name="Robles A."/>
            <person name="Haridas S."/>
            <person name="Riley R."/>
            <person name="LaButti K."/>
            <person name="Pangilinan J."/>
            <person name="Andreopoulos W."/>
            <person name="Lipzen A."/>
            <person name="Yan J."/>
            <person name="Wang M."/>
            <person name="Ng V."/>
            <person name="Grigoriev I.V."/>
            <person name="Spatafora J.W."/>
            <person name="Magnuson J.K."/>
            <person name="Baker S.E."/>
            <person name="Pomraning K.R."/>
        </authorList>
    </citation>
    <scope>NUCLEOTIDE SEQUENCE [LARGE SCALE GENOMIC DNA]</scope>
    <source>
        <strain evidence="2">CBS 10300</strain>
    </source>
</reference>
<organism evidence="1 2">
    <name type="scientific">Lipomyces orientalis</name>
    <dbReference type="NCBI Taxonomy" id="1233043"/>
    <lineage>
        <taxon>Eukaryota</taxon>
        <taxon>Fungi</taxon>
        <taxon>Dikarya</taxon>
        <taxon>Ascomycota</taxon>
        <taxon>Saccharomycotina</taxon>
        <taxon>Lipomycetes</taxon>
        <taxon>Lipomycetales</taxon>
        <taxon>Lipomycetaceae</taxon>
        <taxon>Lipomyces</taxon>
    </lineage>
</organism>